<feature type="transmembrane region" description="Helical" evidence="1">
    <location>
        <begin position="196"/>
        <end position="220"/>
    </location>
</feature>
<dbReference type="AlphaFoldDB" id="A0A4U5PF14"/>
<evidence type="ECO:0000313" key="2">
    <source>
        <dbReference type="EMBL" id="TKR95117.1"/>
    </source>
</evidence>
<reference evidence="2 3" key="1">
    <citation type="journal article" date="2015" name="Genome Biol.">
        <title>Comparative genomics of Steinernema reveals deeply conserved gene regulatory networks.</title>
        <authorList>
            <person name="Dillman A.R."/>
            <person name="Macchietto M."/>
            <person name="Porter C.F."/>
            <person name="Rogers A."/>
            <person name="Williams B."/>
            <person name="Antoshechkin I."/>
            <person name="Lee M.M."/>
            <person name="Goodwin Z."/>
            <person name="Lu X."/>
            <person name="Lewis E.E."/>
            <person name="Goodrich-Blair H."/>
            <person name="Stock S.P."/>
            <person name="Adams B.J."/>
            <person name="Sternberg P.W."/>
            <person name="Mortazavi A."/>
        </authorList>
    </citation>
    <scope>NUCLEOTIDE SEQUENCE [LARGE SCALE GENOMIC DNA]</scope>
    <source>
        <strain evidence="2 3">ALL</strain>
    </source>
</reference>
<name>A0A4U5PF14_STECR</name>
<organism evidence="2 3">
    <name type="scientific">Steinernema carpocapsae</name>
    <name type="common">Entomopathogenic nematode</name>
    <dbReference type="NCBI Taxonomy" id="34508"/>
    <lineage>
        <taxon>Eukaryota</taxon>
        <taxon>Metazoa</taxon>
        <taxon>Ecdysozoa</taxon>
        <taxon>Nematoda</taxon>
        <taxon>Chromadorea</taxon>
        <taxon>Rhabditida</taxon>
        <taxon>Tylenchina</taxon>
        <taxon>Panagrolaimomorpha</taxon>
        <taxon>Strongyloidoidea</taxon>
        <taxon>Steinernematidae</taxon>
        <taxon>Steinernema</taxon>
    </lineage>
</organism>
<dbReference type="EMBL" id="AZBU02000002">
    <property type="protein sequence ID" value="TKR95117.1"/>
    <property type="molecule type" value="Genomic_DNA"/>
</dbReference>
<evidence type="ECO:0000313" key="3">
    <source>
        <dbReference type="Proteomes" id="UP000298663"/>
    </source>
</evidence>
<keyword evidence="1" id="KW-0472">Membrane</keyword>
<dbReference type="Proteomes" id="UP000298663">
    <property type="component" value="Unassembled WGS sequence"/>
</dbReference>
<keyword evidence="1" id="KW-0812">Transmembrane</keyword>
<dbReference type="SUPFAM" id="SSF81321">
    <property type="entry name" value="Family A G protein-coupled receptor-like"/>
    <property type="match status" value="1"/>
</dbReference>
<feature type="transmembrane region" description="Helical" evidence="1">
    <location>
        <begin position="12"/>
        <end position="34"/>
    </location>
</feature>
<gene>
    <name evidence="2" type="ORF">L596_009329</name>
</gene>
<feature type="transmembrane region" description="Helical" evidence="1">
    <location>
        <begin position="114"/>
        <end position="139"/>
    </location>
</feature>
<evidence type="ECO:0008006" key="4">
    <source>
        <dbReference type="Google" id="ProtNLM"/>
    </source>
</evidence>
<dbReference type="Pfam" id="PF10318">
    <property type="entry name" value="7TM_GPCR_Srh"/>
    <property type="match status" value="1"/>
</dbReference>
<keyword evidence="3" id="KW-1185">Reference proteome</keyword>
<proteinExistence type="predicted"/>
<sequence length="256" mass="29526">MEGYSVDVFFQTAIYVTNATSIPVKLFSMYIIVFHAPKHLQQFRYAAICHSHRIKNMSHVWGYVYCVCFHVLFTVFYILLVNQWELNLSDYPIQSEIFGKTNLFCYNPEPKNKLIYASGLSFIFLFFGIAVLHAVFFSFRQMKKNEQMICKETIKAQKTVLWNLVMLSSVPIVMGVLPLLIGEIFVYFRYFANAKLAFGILMIVMLNLGTVYGILTLYLFKDYRRAVKRMFLRCVGKGGIVSNGTITVVVRSITVV</sequence>
<feature type="transmembrane region" description="Helical" evidence="1">
    <location>
        <begin position="160"/>
        <end position="190"/>
    </location>
</feature>
<reference evidence="2 3" key="2">
    <citation type="journal article" date="2019" name="G3 (Bethesda)">
        <title>Hybrid Assembly of the Genome of the Entomopathogenic Nematode Steinernema carpocapsae Identifies the X-Chromosome.</title>
        <authorList>
            <person name="Serra L."/>
            <person name="Macchietto M."/>
            <person name="Macias-Munoz A."/>
            <person name="McGill C.J."/>
            <person name="Rodriguez I.M."/>
            <person name="Rodriguez B."/>
            <person name="Murad R."/>
            <person name="Mortazavi A."/>
        </authorList>
    </citation>
    <scope>NUCLEOTIDE SEQUENCE [LARGE SCALE GENOMIC DNA]</scope>
    <source>
        <strain evidence="2 3">ALL</strain>
    </source>
</reference>
<comment type="caution">
    <text evidence="2">The sequence shown here is derived from an EMBL/GenBank/DDBJ whole genome shotgun (WGS) entry which is preliminary data.</text>
</comment>
<dbReference type="InterPro" id="IPR019422">
    <property type="entry name" value="7TM_GPCR_serpentine_rcpt_Srh"/>
</dbReference>
<keyword evidence="1" id="KW-1133">Transmembrane helix</keyword>
<accession>A0A4U5PF14</accession>
<protein>
    <recommendedName>
        <fullName evidence="4">G-protein coupled receptors family 1 profile domain-containing protein</fullName>
    </recommendedName>
</protein>
<evidence type="ECO:0000256" key="1">
    <source>
        <dbReference type="SAM" id="Phobius"/>
    </source>
</evidence>
<feature type="transmembrane region" description="Helical" evidence="1">
    <location>
        <begin position="60"/>
        <end position="80"/>
    </location>
</feature>